<dbReference type="InterPro" id="IPR014349">
    <property type="entry name" value="Rieske_Fe-S_prot"/>
</dbReference>
<keyword evidence="4" id="KW-0479">Metal-binding</keyword>
<evidence type="ECO:0000313" key="13">
    <source>
        <dbReference type="Proteomes" id="UP000663791"/>
    </source>
</evidence>
<evidence type="ECO:0000256" key="1">
    <source>
        <dbReference type="ARBA" id="ARBA00002494"/>
    </source>
</evidence>
<evidence type="ECO:0000256" key="9">
    <source>
        <dbReference type="SAM" id="MobiDB-lite"/>
    </source>
</evidence>
<dbReference type="GO" id="GO:0004497">
    <property type="term" value="F:monooxygenase activity"/>
    <property type="evidence" value="ECO:0007669"/>
    <property type="project" value="UniProtKB-ARBA"/>
</dbReference>
<feature type="region of interest" description="Disordered" evidence="9">
    <location>
        <begin position="29"/>
        <end position="66"/>
    </location>
</feature>
<comment type="function">
    <text evidence="1">Iron-sulfur subunit of the cytochrome bc1 complex, an essential component of the respiratory electron transport chain required for ATP synthesis. The bc1 complex catalyzes the oxidation of menaquinol and the reduction of cytochrome c in the respiratory chain. The bc1 complex operates through a Q-cycle mechanism that couples electron transfer to generation of the proton gradient that drives ATP synthesis.</text>
</comment>
<evidence type="ECO:0000256" key="3">
    <source>
        <dbReference type="ARBA" id="ARBA00022714"/>
    </source>
</evidence>
<dbReference type="PANTHER" id="PTHR10134">
    <property type="entry name" value="CYTOCHROME B-C1 COMPLEX SUBUNIT RIESKE, MITOCHONDRIAL"/>
    <property type="match status" value="1"/>
</dbReference>
<proteinExistence type="predicted"/>
<dbReference type="Gene3D" id="2.102.10.10">
    <property type="entry name" value="Rieske [2Fe-2S] iron-sulphur domain"/>
    <property type="match status" value="1"/>
</dbReference>
<evidence type="ECO:0000256" key="8">
    <source>
        <dbReference type="ARBA" id="ARBA00029586"/>
    </source>
</evidence>
<feature type="signal peptide" evidence="10">
    <location>
        <begin position="1"/>
        <end position="28"/>
    </location>
</feature>
<evidence type="ECO:0000256" key="6">
    <source>
        <dbReference type="ARBA" id="ARBA00023014"/>
    </source>
</evidence>
<dbReference type="SUPFAM" id="SSF50022">
    <property type="entry name" value="ISP domain"/>
    <property type="match status" value="1"/>
</dbReference>
<dbReference type="CDD" id="cd03467">
    <property type="entry name" value="Rieske"/>
    <property type="match status" value="1"/>
</dbReference>
<keyword evidence="3" id="KW-0001">2Fe-2S</keyword>
<dbReference type="GO" id="GO:0046872">
    <property type="term" value="F:metal ion binding"/>
    <property type="evidence" value="ECO:0007669"/>
    <property type="project" value="UniProtKB-KW"/>
</dbReference>
<accession>A0A938Y475</accession>
<keyword evidence="7" id="KW-1015">Disulfide bond</keyword>
<evidence type="ECO:0000313" key="12">
    <source>
        <dbReference type="EMBL" id="MBM9458939.1"/>
    </source>
</evidence>
<dbReference type="Proteomes" id="UP000663791">
    <property type="component" value="Unassembled WGS sequence"/>
</dbReference>
<feature type="domain" description="Rieske" evidence="11">
    <location>
        <begin position="68"/>
        <end position="160"/>
    </location>
</feature>
<comment type="caution">
    <text evidence="12">The sequence shown here is derived from an EMBL/GenBank/DDBJ whole genome shotgun (WGS) entry which is preliminary data.</text>
</comment>
<gene>
    <name evidence="12" type="ORF">JK386_03420</name>
</gene>
<keyword evidence="10" id="KW-0732">Signal</keyword>
<evidence type="ECO:0000256" key="5">
    <source>
        <dbReference type="ARBA" id="ARBA00023004"/>
    </source>
</evidence>
<dbReference type="Pfam" id="PF00355">
    <property type="entry name" value="Rieske"/>
    <property type="match status" value="1"/>
</dbReference>
<dbReference type="PROSITE" id="PS51296">
    <property type="entry name" value="RIESKE"/>
    <property type="match status" value="1"/>
</dbReference>
<sequence length="161" mass="15966">MSARLSRRQTLAGVTTVALGLPVLSACAEGSTTATDPAPRRTPAPPSPPQPTSSAPATTVPASPGAGDALVAAADVPVGGGVVLKDAEIVVTQPRPGEFKAFSAICTHNRCLVSSVEDGEIVCPCHRSTFAVADGAHTGGPAAGPLPQVAVEVDGDQVVRG</sequence>
<dbReference type="InterPro" id="IPR036922">
    <property type="entry name" value="Rieske_2Fe-2S_sf"/>
</dbReference>
<dbReference type="PROSITE" id="PS51257">
    <property type="entry name" value="PROKAR_LIPOPROTEIN"/>
    <property type="match status" value="1"/>
</dbReference>
<dbReference type="GO" id="GO:0016705">
    <property type="term" value="F:oxidoreductase activity, acting on paired donors, with incorporation or reduction of molecular oxygen"/>
    <property type="evidence" value="ECO:0007669"/>
    <property type="project" value="UniProtKB-ARBA"/>
</dbReference>
<feature type="compositionally biased region" description="Low complexity" evidence="9">
    <location>
        <begin position="52"/>
        <end position="66"/>
    </location>
</feature>
<dbReference type="EMBL" id="JAERTX010000003">
    <property type="protein sequence ID" value="MBM9458939.1"/>
    <property type="molecule type" value="Genomic_DNA"/>
</dbReference>
<reference evidence="12" key="1">
    <citation type="submission" date="2021-01" db="EMBL/GenBank/DDBJ databases">
        <title>Novel species in genus Nocardioides.</title>
        <authorList>
            <person name="Zhang G."/>
        </authorList>
    </citation>
    <scope>NUCLEOTIDE SEQUENCE</scope>
    <source>
        <strain evidence="12">Zg-536</strain>
    </source>
</reference>
<evidence type="ECO:0000256" key="2">
    <source>
        <dbReference type="ARBA" id="ARBA00015816"/>
    </source>
</evidence>
<evidence type="ECO:0000256" key="7">
    <source>
        <dbReference type="ARBA" id="ARBA00023157"/>
    </source>
</evidence>
<name>A0A938Y475_9ACTN</name>
<dbReference type="InterPro" id="IPR017941">
    <property type="entry name" value="Rieske_2Fe-2S"/>
</dbReference>
<organism evidence="12 13">
    <name type="scientific">Nocardioides faecalis</name>
    <dbReference type="NCBI Taxonomy" id="2803858"/>
    <lineage>
        <taxon>Bacteria</taxon>
        <taxon>Bacillati</taxon>
        <taxon>Actinomycetota</taxon>
        <taxon>Actinomycetes</taxon>
        <taxon>Propionibacteriales</taxon>
        <taxon>Nocardioidaceae</taxon>
        <taxon>Nocardioides</taxon>
    </lineage>
</organism>
<evidence type="ECO:0000256" key="10">
    <source>
        <dbReference type="SAM" id="SignalP"/>
    </source>
</evidence>
<keyword evidence="5" id="KW-0408">Iron</keyword>
<dbReference type="FunFam" id="2.102.10.10:FF:000016">
    <property type="entry name" value="Nitrite reductase/ring-hydroxylating ferredoxin subunit"/>
    <property type="match status" value="1"/>
</dbReference>
<feature type="compositionally biased region" description="Pro residues" evidence="9">
    <location>
        <begin position="40"/>
        <end position="51"/>
    </location>
</feature>
<evidence type="ECO:0000259" key="11">
    <source>
        <dbReference type="PROSITE" id="PS51296"/>
    </source>
</evidence>
<keyword evidence="13" id="KW-1185">Reference proteome</keyword>
<dbReference type="AlphaFoldDB" id="A0A938Y475"/>
<dbReference type="RefSeq" id="WP_205290247.1">
    <property type="nucleotide sequence ID" value="NZ_CP074406.1"/>
</dbReference>
<protein>
    <recommendedName>
        <fullName evidence="2">Cytochrome bc1 complex Rieske iron-sulfur subunit</fullName>
    </recommendedName>
    <alternativeName>
        <fullName evidence="8">Cytochrome bc1 reductase complex subunit QcrA</fullName>
    </alternativeName>
</protein>
<dbReference type="GO" id="GO:0051537">
    <property type="term" value="F:2 iron, 2 sulfur cluster binding"/>
    <property type="evidence" value="ECO:0007669"/>
    <property type="project" value="UniProtKB-KW"/>
</dbReference>
<evidence type="ECO:0000256" key="4">
    <source>
        <dbReference type="ARBA" id="ARBA00022723"/>
    </source>
</evidence>
<keyword evidence="6" id="KW-0411">Iron-sulfur</keyword>
<feature type="chain" id="PRO_5037483004" description="Cytochrome bc1 complex Rieske iron-sulfur subunit" evidence="10">
    <location>
        <begin position="29"/>
        <end position="161"/>
    </location>
</feature>